<dbReference type="Pfam" id="PF13651">
    <property type="entry name" value="EcoRI_methylase"/>
    <property type="match status" value="1"/>
</dbReference>
<gene>
    <name evidence="1" type="ORF">RTSSTS7063_02047</name>
</gene>
<evidence type="ECO:0000313" key="2">
    <source>
        <dbReference type="Proteomes" id="UP000363661"/>
    </source>
</evidence>
<dbReference type="Proteomes" id="UP000363661">
    <property type="component" value="Unassembled WGS sequence"/>
</dbReference>
<evidence type="ECO:0008006" key="3">
    <source>
        <dbReference type="Google" id="ProtNLM"/>
    </source>
</evidence>
<keyword evidence="2" id="KW-1185">Reference proteome</keyword>
<name>A0A564U5U3_9FIRM</name>
<proteinExistence type="predicted"/>
<protein>
    <recommendedName>
        <fullName evidence="3">Modification methylase</fullName>
    </recommendedName>
</protein>
<organism evidence="1 2">
    <name type="scientific">[Ruminococcus] torques</name>
    <dbReference type="NCBI Taxonomy" id="33039"/>
    <lineage>
        <taxon>Bacteria</taxon>
        <taxon>Bacillati</taxon>
        <taxon>Bacillota</taxon>
        <taxon>Clostridia</taxon>
        <taxon>Lachnospirales</taxon>
        <taxon>Lachnospiraceae</taxon>
        <taxon>Mediterraneibacter</taxon>
    </lineage>
</organism>
<dbReference type="EMBL" id="CABHNA010000067">
    <property type="protein sequence ID" value="VUX14904.1"/>
    <property type="molecule type" value="Genomic_DNA"/>
</dbReference>
<evidence type="ECO:0000313" key="1">
    <source>
        <dbReference type="EMBL" id="VUX14904.1"/>
    </source>
</evidence>
<dbReference type="AlphaFoldDB" id="A0A564U5U3"/>
<sequence length="370" mass="43706">MKEDIIMKHTVKEEKIDQMYRPGNSILNSAKYSSDNTDEWYTTYETIAEEVLHYKEQFKEKIVLCNCDDPYESNFCYYFLRHFNELNLRRLICTSYSGSKIDEIKDNVQLSLNLFDNLGEPISSKKGYVFVIDQMPGDIGEEVSDDVIKEVLKKKGTVKRLSGSGDFRTEECVKYMKECDICCTNPPFSLFSELFSLLTKYEKKYLLIGNQNAITYKEIFPYIKENKAWVGYRFGDMKFRVPADTKPRKTRFWIDETGQKWRSLGNAMWLTNLDMQKRHEELRLTKCYRPEDYPKYDNYDAINVKRVVDIPMDYNGIMGVPITYLKYHNESQFEIIGEANHGSDNEFDLFKPKINGKELFKRILIKRRNV</sequence>
<reference evidence="1 2" key="1">
    <citation type="submission" date="2019-07" db="EMBL/GenBank/DDBJ databases">
        <authorList>
            <person name="Hibberd C M."/>
            <person name="Gehrig L. J."/>
            <person name="Chang H.-W."/>
            <person name="Venkatesh S."/>
        </authorList>
    </citation>
    <scope>NUCLEOTIDE SEQUENCE [LARGE SCALE GENOMIC DNA]</scope>
    <source>
        <strain evidence="1">Ruminococcus_torques_SSTS_Bg7063</strain>
    </source>
</reference>
<accession>A0A564U5U3</accession>
<dbReference type="InterPro" id="IPR025247">
    <property type="entry name" value="EcoRI-like_methylase"/>
</dbReference>